<name>A0A2S5GIT8_9BURK</name>
<protein>
    <submittedName>
        <fullName evidence="1">Uncharacterized protein</fullName>
    </submittedName>
</protein>
<dbReference type="OrthoDB" id="9033198at2"/>
<dbReference type="RefSeq" id="WP_104145695.1">
    <property type="nucleotide sequence ID" value="NZ_PREU01000019.1"/>
</dbReference>
<dbReference type="AlphaFoldDB" id="A0A2S5GIT8"/>
<reference evidence="1 2" key="1">
    <citation type="submission" date="2018-02" db="EMBL/GenBank/DDBJ databases">
        <title>Draft Genome of Achromobacter spanius stain 6.</title>
        <authorList>
            <person name="Gunasekera T.S."/>
            <person name="Radwan O."/>
            <person name="Ruiz O.N."/>
        </authorList>
    </citation>
    <scope>NUCLEOTIDE SEQUENCE [LARGE SCALE GENOMIC DNA]</scope>
    <source>
        <strain evidence="1 2">6</strain>
    </source>
</reference>
<accession>A0A2S5GIT8</accession>
<organism evidence="1 2">
    <name type="scientific">Achromobacter spanius</name>
    <dbReference type="NCBI Taxonomy" id="217203"/>
    <lineage>
        <taxon>Bacteria</taxon>
        <taxon>Pseudomonadati</taxon>
        <taxon>Pseudomonadota</taxon>
        <taxon>Betaproteobacteria</taxon>
        <taxon>Burkholderiales</taxon>
        <taxon>Alcaligenaceae</taxon>
        <taxon>Achromobacter</taxon>
    </lineage>
</organism>
<dbReference type="Proteomes" id="UP000239990">
    <property type="component" value="Unassembled WGS sequence"/>
</dbReference>
<gene>
    <name evidence="1" type="ORF">C4E15_28110</name>
</gene>
<comment type="caution">
    <text evidence="1">The sequence shown here is derived from an EMBL/GenBank/DDBJ whole genome shotgun (WGS) entry which is preliminary data.</text>
</comment>
<sequence>MQTSFQIERQTVTFNAMRIRPELQDENPLPDIDLFFTARMGNDSLALLAPDMRSLLYKKGDQQTTDGSEAGLTVLRFPELGRQRIKKEIVGAEVTVHYGVGESNGKSTDIVIAEAIVDRFFVDPMEGGTIILGWRVRGKPTGEENGRLSLILGRETTLTVVPPEEKQGSLGLDQ</sequence>
<evidence type="ECO:0000313" key="1">
    <source>
        <dbReference type="EMBL" id="PPA72831.1"/>
    </source>
</evidence>
<evidence type="ECO:0000313" key="2">
    <source>
        <dbReference type="Proteomes" id="UP000239990"/>
    </source>
</evidence>
<proteinExistence type="predicted"/>
<dbReference type="EMBL" id="PREU01000019">
    <property type="protein sequence ID" value="PPA72831.1"/>
    <property type="molecule type" value="Genomic_DNA"/>
</dbReference>